<dbReference type="PROSITE" id="PS00573">
    <property type="entry name" value="PYRIDINE_REDOX_2"/>
    <property type="match status" value="1"/>
</dbReference>
<dbReference type="GO" id="GO:0005737">
    <property type="term" value="C:cytoplasm"/>
    <property type="evidence" value="ECO:0007669"/>
    <property type="project" value="InterPro"/>
</dbReference>
<dbReference type="EMBL" id="CP004021">
    <property type="protein sequence ID" value="AKK19852.1"/>
    <property type="molecule type" value="Genomic_DNA"/>
</dbReference>
<dbReference type="InterPro" id="IPR008255">
    <property type="entry name" value="Pyr_nucl-diS_OxRdtase_2_AS"/>
</dbReference>
<keyword evidence="9" id="KW-0521">NADP</keyword>
<comment type="catalytic activity">
    <reaction evidence="8">
        <text>[thioredoxin]-dithiol + NADP(+) = [thioredoxin]-disulfide + NADPH + H(+)</text>
        <dbReference type="Rhea" id="RHEA:20345"/>
        <dbReference type="Rhea" id="RHEA-COMP:10698"/>
        <dbReference type="Rhea" id="RHEA-COMP:10700"/>
        <dbReference type="ChEBI" id="CHEBI:15378"/>
        <dbReference type="ChEBI" id="CHEBI:29950"/>
        <dbReference type="ChEBI" id="CHEBI:50058"/>
        <dbReference type="ChEBI" id="CHEBI:57783"/>
        <dbReference type="ChEBI" id="CHEBI:58349"/>
        <dbReference type="EC" id="1.8.1.9"/>
    </reaction>
</comment>
<dbReference type="PRINTS" id="PR00469">
    <property type="entry name" value="PNDRDTASEII"/>
</dbReference>
<organism evidence="11 12">
    <name type="scientific">Candidatus Liberibacter africanus PTSAPSY</name>
    <dbReference type="NCBI Taxonomy" id="1277257"/>
    <lineage>
        <taxon>Bacteria</taxon>
        <taxon>Pseudomonadati</taxon>
        <taxon>Pseudomonadota</taxon>
        <taxon>Alphaproteobacteria</taxon>
        <taxon>Hyphomicrobiales</taxon>
        <taxon>Rhizobiaceae</taxon>
        <taxon>Liberibacter</taxon>
    </lineage>
</organism>
<keyword evidence="5 8" id="KW-0560">Oxidoreductase</keyword>
<dbReference type="InterPro" id="IPR005982">
    <property type="entry name" value="Thioredox_Rdtase"/>
</dbReference>
<dbReference type="PRINTS" id="PR00368">
    <property type="entry name" value="FADPNR"/>
</dbReference>
<reference evidence="11 12" key="1">
    <citation type="journal article" date="2015" name="Genome Announc.">
        <title>Complete Genome Sequence of 'Candidatus Liberibacter africanus,' a Bacterium Associated with Citrus Huanglongbing.</title>
        <authorList>
            <person name="Lin H."/>
            <person name="Pietersen G."/>
            <person name="Han C."/>
            <person name="Read D.A."/>
            <person name="Lou B."/>
            <person name="Gupta G."/>
            <person name="Civerolo E.L."/>
        </authorList>
    </citation>
    <scope>NUCLEOTIDE SEQUENCE [LARGE SCALE GENOMIC DNA]</scope>
    <source>
        <strain evidence="11 12">PTSAPSY</strain>
    </source>
</reference>
<keyword evidence="3 8" id="KW-0285">Flavoprotein</keyword>
<evidence type="ECO:0000256" key="9">
    <source>
        <dbReference type="RuleBase" id="RU003881"/>
    </source>
</evidence>
<comment type="subunit">
    <text evidence="8">Homodimer.</text>
</comment>
<evidence type="ECO:0000256" key="6">
    <source>
        <dbReference type="ARBA" id="ARBA00023157"/>
    </source>
</evidence>
<evidence type="ECO:0000313" key="11">
    <source>
        <dbReference type="EMBL" id="AKK19852.1"/>
    </source>
</evidence>
<dbReference type="RefSeq" id="WP_047263924.1">
    <property type="nucleotide sequence ID" value="NZ_CP004021.1"/>
</dbReference>
<dbReference type="PANTHER" id="PTHR48105">
    <property type="entry name" value="THIOREDOXIN REDUCTASE 1-RELATED-RELATED"/>
    <property type="match status" value="1"/>
</dbReference>
<evidence type="ECO:0000256" key="4">
    <source>
        <dbReference type="ARBA" id="ARBA00022827"/>
    </source>
</evidence>
<accession>A0A0G3I803</accession>
<keyword evidence="12" id="KW-1185">Reference proteome</keyword>
<keyword evidence="6" id="KW-1015">Disulfide bond</keyword>
<dbReference type="EC" id="1.8.1.9" evidence="8"/>
<keyword evidence="7 8" id="KW-0676">Redox-active center</keyword>
<comment type="cofactor">
    <cofactor evidence="9">
        <name>FAD</name>
        <dbReference type="ChEBI" id="CHEBI:57692"/>
    </cofactor>
    <text evidence="9">Binds 1 FAD per subunit.</text>
</comment>
<dbReference type="PATRIC" id="fig|1277257.4.peg.236"/>
<proteinExistence type="inferred from homology"/>
<name>A0A0G3I803_LIBAF</name>
<dbReference type="Gene3D" id="3.50.50.60">
    <property type="entry name" value="FAD/NAD(P)-binding domain"/>
    <property type="match status" value="2"/>
</dbReference>
<dbReference type="OrthoDB" id="9806179at2"/>
<evidence type="ECO:0000256" key="7">
    <source>
        <dbReference type="ARBA" id="ARBA00023284"/>
    </source>
</evidence>
<dbReference type="AlphaFoldDB" id="A0A0G3I803"/>
<dbReference type="STRING" id="1277257.G293_01080"/>
<evidence type="ECO:0000256" key="8">
    <source>
        <dbReference type="RuleBase" id="RU003880"/>
    </source>
</evidence>
<protein>
    <recommendedName>
        <fullName evidence="2 8">Thioredoxin reductase</fullName>
        <ecNumber evidence="8">1.8.1.9</ecNumber>
    </recommendedName>
</protein>
<evidence type="ECO:0000259" key="10">
    <source>
        <dbReference type="Pfam" id="PF07992"/>
    </source>
</evidence>
<dbReference type="GO" id="GO:0019430">
    <property type="term" value="P:removal of superoxide radicals"/>
    <property type="evidence" value="ECO:0007669"/>
    <property type="project" value="UniProtKB-UniRule"/>
</dbReference>
<keyword evidence="4 8" id="KW-0274">FAD</keyword>
<gene>
    <name evidence="11" type="ORF">G293_01080</name>
</gene>
<evidence type="ECO:0000256" key="5">
    <source>
        <dbReference type="ARBA" id="ARBA00023002"/>
    </source>
</evidence>
<dbReference type="NCBIfam" id="TIGR01292">
    <property type="entry name" value="TRX_reduct"/>
    <property type="match status" value="1"/>
</dbReference>
<dbReference type="SUPFAM" id="SSF51905">
    <property type="entry name" value="FAD/NAD(P)-binding domain"/>
    <property type="match status" value="1"/>
</dbReference>
<dbReference type="InterPro" id="IPR036188">
    <property type="entry name" value="FAD/NAD-bd_sf"/>
</dbReference>
<dbReference type="InterPro" id="IPR023753">
    <property type="entry name" value="FAD/NAD-binding_dom"/>
</dbReference>
<dbReference type="Pfam" id="PF07992">
    <property type="entry name" value="Pyr_redox_2"/>
    <property type="match status" value="1"/>
</dbReference>
<evidence type="ECO:0000256" key="2">
    <source>
        <dbReference type="ARBA" id="ARBA00018719"/>
    </source>
</evidence>
<dbReference type="InterPro" id="IPR050097">
    <property type="entry name" value="Ferredoxin-NADP_redctase_2"/>
</dbReference>
<evidence type="ECO:0000256" key="1">
    <source>
        <dbReference type="ARBA" id="ARBA00009333"/>
    </source>
</evidence>
<evidence type="ECO:0000313" key="12">
    <source>
        <dbReference type="Proteomes" id="UP000035503"/>
    </source>
</evidence>
<evidence type="ECO:0000256" key="3">
    <source>
        <dbReference type="ARBA" id="ARBA00022630"/>
    </source>
</evidence>
<dbReference type="GO" id="GO:0004791">
    <property type="term" value="F:thioredoxin-disulfide reductase (NADPH) activity"/>
    <property type="evidence" value="ECO:0007669"/>
    <property type="project" value="UniProtKB-UniRule"/>
</dbReference>
<comment type="similarity">
    <text evidence="1 8">Belongs to the class-II pyridine nucleotide-disulfide oxidoreductase family.</text>
</comment>
<dbReference type="Proteomes" id="UP000035503">
    <property type="component" value="Chromosome"/>
</dbReference>
<feature type="domain" description="FAD/NAD(P)-binding" evidence="10">
    <location>
        <begin position="7"/>
        <end position="302"/>
    </location>
</feature>
<dbReference type="KEGG" id="lau:G293_01080"/>
<sequence length="316" mass="34950">MASYDSRVLIIGSGPAGYTAAIYAARSMLKPTIISGLDVGGQLMITESIENYPGFAAPIRGDWLMEQMRLQAENFGSNIVKDSVVSVDLNRRPFVIETKSSDIWYADSLIVATGSKAKWLGLESEKKFQGFGVSACATCDGFFYKNKDVFVIGGGNTAAEEALHLSKIARQVTMVHRRSSLRSEKILQERLFLQPNIDFLFDTEVVDILGSIPEPPLFPSVSGVRLHNKKDDIFFERNVNGIFMAIGYTPNTKIFRHQLKMTDTNYIWTMPNSTVTSILGVFAAGDVTDERYRQAITAASMGCMAALEAEKYLSIH</sequence>